<protein>
    <submittedName>
        <fullName evidence="1">Uncharacterized protein</fullName>
    </submittedName>
</protein>
<dbReference type="Proteomes" id="UP000503498">
    <property type="component" value="Chromosome"/>
</dbReference>
<dbReference type="EMBL" id="CP051651">
    <property type="protein sequence ID" value="QJD67648.1"/>
    <property type="molecule type" value="Genomic_DNA"/>
</dbReference>
<name>A0A7Z2ZGY6_XANCA</name>
<reference evidence="1 2" key="2">
    <citation type="submission" date="2020-04" db="EMBL/GenBank/DDBJ databases">
        <authorList>
            <person name="Fomenkov A."/>
            <person name="Anton B.P."/>
            <person name="Roberts R.J."/>
        </authorList>
    </citation>
    <scope>NUCLEOTIDE SEQUENCE [LARGE SCALE GENOMIC DNA]</scope>
    <source>
        <strain evidence="1 2">NEB122</strain>
    </source>
</reference>
<accession>A0A7Z2ZGY6</accession>
<reference evidence="1 2" key="1">
    <citation type="submission" date="2020-04" db="EMBL/GenBank/DDBJ databases">
        <title>Genome-Wide Identification of 5-Methylcytosine Sites in Bacterial Genomes By High-Throughput Sequencing of MspJI Restriction Fragments.</title>
        <authorList>
            <person name="Wu V."/>
        </authorList>
    </citation>
    <scope>NUCLEOTIDE SEQUENCE [LARGE SCALE GENOMIC DNA]</scope>
    <source>
        <strain evidence="1 2">NEB122</strain>
    </source>
</reference>
<dbReference type="AlphaFoldDB" id="A0A7Z2ZGY6"/>
<gene>
    <name evidence="1" type="ORF">HG421_07935</name>
</gene>
<organism evidence="1 2">
    <name type="scientific">Xanthomonas campestris pv. badrii</name>
    <dbReference type="NCBI Taxonomy" id="149696"/>
    <lineage>
        <taxon>Bacteria</taxon>
        <taxon>Pseudomonadati</taxon>
        <taxon>Pseudomonadota</taxon>
        <taxon>Gammaproteobacteria</taxon>
        <taxon>Lysobacterales</taxon>
        <taxon>Lysobacteraceae</taxon>
        <taxon>Xanthomonas</taxon>
    </lineage>
</organism>
<proteinExistence type="predicted"/>
<evidence type="ECO:0000313" key="2">
    <source>
        <dbReference type="Proteomes" id="UP000503498"/>
    </source>
</evidence>
<sequence length="102" mass="11039">MAAVLGLFQEGVAMSTAPSMPVSVPVDLLPASAHRLRWDVGEVLCRLAARAAVEQANDDPVHSLTRQLVVLPRPSRGQFARRAVPLQQYVAATITRHHPEAP</sequence>
<evidence type="ECO:0000313" key="1">
    <source>
        <dbReference type="EMBL" id="QJD67648.1"/>
    </source>
</evidence>